<keyword evidence="2" id="KW-0067">ATP-binding</keyword>
<comment type="caution">
    <text evidence="5">The sequence shown here is derived from an EMBL/GenBank/DDBJ whole genome shotgun (WGS) entry which is preliminary data.</text>
</comment>
<dbReference type="Gene3D" id="1.10.10.10">
    <property type="entry name" value="Winged helix-like DNA-binding domain superfamily/Winged helix DNA-binding domain"/>
    <property type="match status" value="1"/>
</dbReference>
<proteinExistence type="predicted"/>
<dbReference type="SUPFAM" id="SSF46894">
    <property type="entry name" value="C-terminal effector domain of the bipartite response regulators"/>
    <property type="match status" value="1"/>
</dbReference>
<dbReference type="Gene3D" id="3.40.50.300">
    <property type="entry name" value="P-loop containing nucleotide triphosphate hydrolases"/>
    <property type="match status" value="1"/>
</dbReference>
<dbReference type="PRINTS" id="PR00038">
    <property type="entry name" value="HTHLUXR"/>
</dbReference>
<gene>
    <name evidence="5" type="ORF">ACFO3M_04425</name>
</gene>
<dbReference type="EMBL" id="JBHSGR010000003">
    <property type="protein sequence ID" value="MFC4692627.1"/>
    <property type="molecule type" value="Genomic_DNA"/>
</dbReference>
<feature type="region of interest" description="Disordered" evidence="3">
    <location>
        <begin position="862"/>
        <end position="881"/>
    </location>
</feature>
<accession>A0ABV9LGK5</accession>
<evidence type="ECO:0000256" key="2">
    <source>
        <dbReference type="ARBA" id="ARBA00022840"/>
    </source>
</evidence>
<dbReference type="InterPro" id="IPR036388">
    <property type="entry name" value="WH-like_DNA-bd_sf"/>
</dbReference>
<name>A0ABV9LGK5_9ACTN</name>
<evidence type="ECO:0000313" key="5">
    <source>
        <dbReference type="EMBL" id="MFC4692627.1"/>
    </source>
</evidence>
<dbReference type="InterPro" id="IPR016032">
    <property type="entry name" value="Sig_transdc_resp-reg_C-effctor"/>
</dbReference>
<reference evidence="6" key="1">
    <citation type="journal article" date="2019" name="Int. J. Syst. Evol. Microbiol.">
        <title>The Global Catalogue of Microorganisms (GCM) 10K type strain sequencing project: providing services to taxonomists for standard genome sequencing and annotation.</title>
        <authorList>
            <consortium name="The Broad Institute Genomics Platform"/>
            <consortium name="The Broad Institute Genome Sequencing Center for Infectious Disease"/>
            <person name="Wu L."/>
            <person name="Ma J."/>
        </authorList>
    </citation>
    <scope>NUCLEOTIDE SEQUENCE [LARGE SCALE GENOMIC DNA]</scope>
    <source>
        <strain evidence="6">CCUG 62763</strain>
    </source>
</reference>
<dbReference type="RefSeq" id="WP_387986852.1">
    <property type="nucleotide sequence ID" value="NZ_JBHSGR010000003.1"/>
</dbReference>
<dbReference type="Pfam" id="PF00196">
    <property type="entry name" value="GerE"/>
    <property type="match status" value="1"/>
</dbReference>
<dbReference type="PROSITE" id="PS00622">
    <property type="entry name" value="HTH_LUXR_1"/>
    <property type="match status" value="1"/>
</dbReference>
<feature type="domain" description="HTH luxR-type" evidence="4">
    <location>
        <begin position="804"/>
        <end position="869"/>
    </location>
</feature>
<dbReference type="PANTHER" id="PTHR16305:SF28">
    <property type="entry name" value="GUANYLATE CYCLASE DOMAIN-CONTAINING PROTEIN"/>
    <property type="match status" value="1"/>
</dbReference>
<evidence type="ECO:0000256" key="1">
    <source>
        <dbReference type="ARBA" id="ARBA00022741"/>
    </source>
</evidence>
<dbReference type="PROSITE" id="PS50043">
    <property type="entry name" value="HTH_LUXR_2"/>
    <property type="match status" value="1"/>
</dbReference>
<keyword evidence="1" id="KW-0547">Nucleotide-binding</keyword>
<dbReference type="Proteomes" id="UP001596025">
    <property type="component" value="Unassembled WGS sequence"/>
</dbReference>
<evidence type="ECO:0000259" key="4">
    <source>
        <dbReference type="PROSITE" id="PS50043"/>
    </source>
</evidence>
<evidence type="ECO:0000313" key="6">
    <source>
        <dbReference type="Proteomes" id="UP001596025"/>
    </source>
</evidence>
<evidence type="ECO:0000256" key="3">
    <source>
        <dbReference type="SAM" id="MobiDB-lite"/>
    </source>
</evidence>
<dbReference type="InterPro" id="IPR000792">
    <property type="entry name" value="Tscrpt_reg_LuxR_C"/>
</dbReference>
<dbReference type="SMART" id="SM00421">
    <property type="entry name" value="HTH_LUXR"/>
    <property type="match status" value="1"/>
</dbReference>
<dbReference type="InterPro" id="IPR027417">
    <property type="entry name" value="P-loop_NTPase"/>
</dbReference>
<dbReference type="SUPFAM" id="SSF52540">
    <property type="entry name" value="P-loop containing nucleoside triphosphate hydrolases"/>
    <property type="match status" value="1"/>
</dbReference>
<dbReference type="PANTHER" id="PTHR16305">
    <property type="entry name" value="TESTICULAR SOLUBLE ADENYLYL CYCLASE"/>
    <property type="match status" value="1"/>
</dbReference>
<dbReference type="CDD" id="cd06170">
    <property type="entry name" value="LuxR_C_like"/>
    <property type="match status" value="1"/>
</dbReference>
<keyword evidence="6" id="KW-1185">Reference proteome</keyword>
<protein>
    <submittedName>
        <fullName evidence="5">LuxR C-terminal-related transcriptional regulator</fullName>
    </submittedName>
</protein>
<sequence length="893" mass="93385">MGREAELRTMNAALTARPERSLVITGPPGVGRSRLAREALTAAAQRGHPTAWAVATGAAALVPLGALAHLLPAVDDGATGLALLQRATAAIAGDGTGPTPVLAVDDAHLLDQMSVTLLHQLAASGAVMLVLTVRTGATEPDPAAPLWKDGLADRIHLEPLRRAELVRLVGQVLGGDVDARTGERLWHLSQGNPLFLRELLEDGVWSGRLTKCEGAWRWQDAMLPSQRLCEIVLAQLGQLDAAEWRVLEVLATVEPLSAREVEALSSREAVARLERLGVVVDDAEGTPGLVRTAHPLYTEVVRSRTPEAVLRSIRRELLAGSGDDRSPAHVAARCLALLDGGEPVPDAGQLTAAARRAAAMLDHRLAGRLARAAVEAGGQAPAYLALVEATTWPGSPVETEDLTRHAAEVAVTDDDRVEATVIRVLDLACALGQVAQAQAVLDAVVPAVRSDHGRSLLAATGAVLAFCSGDPVGAVDQATAVRSTAREGEPAWQLATAAAALGHAVTGAPRSALARVAEGRAGLSWPDGRSVPAFVHLALAQAEVMALRLSGRARELESLAADLHRRNLAGPEWYGDAVASLHCGWAALAAGRVRVAARWLVSAYTGLRRADPLGLLPVCRSQLAMARALLGDVDAARGLVAELDEAASAALPVYAPFVLVARAVVAGAQGHSAEAARLSREAARSAAEQGQVATEAVVLHTTFRFGRPLHVVDRLGVLARRCESAYVQDLADHVGAIVAENGDDLDVLSRRFEEAGLLLTAADAAAEAAAAHERRGARRAAATAMARAVTLARECGLAGSQSLQALLPPSLTAREQEVARLASLGLSNVQIADRLVVSVRTVEAHLSHIYGKLGITGRTELSDALVDPPPRTGPPNGARGELTLRGRRLSARL</sequence>
<organism evidence="5 6">
    <name type="scientific">Geodermatophilus arenarius</name>
    <dbReference type="NCBI Taxonomy" id="1137990"/>
    <lineage>
        <taxon>Bacteria</taxon>
        <taxon>Bacillati</taxon>
        <taxon>Actinomycetota</taxon>
        <taxon>Actinomycetes</taxon>
        <taxon>Geodermatophilales</taxon>
        <taxon>Geodermatophilaceae</taxon>
        <taxon>Geodermatophilus</taxon>
    </lineage>
</organism>
<dbReference type="Pfam" id="PF13191">
    <property type="entry name" value="AAA_16"/>
    <property type="match status" value="1"/>
</dbReference>
<dbReference type="InterPro" id="IPR041664">
    <property type="entry name" value="AAA_16"/>
</dbReference>